<name>A0AAD1UTI5_EUPCR</name>
<dbReference type="EMBL" id="CAMPGE010012733">
    <property type="protein sequence ID" value="CAI2371494.1"/>
    <property type="molecule type" value="Genomic_DNA"/>
</dbReference>
<feature type="region of interest" description="Disordered" evidence="3">
    <location>
        <begin position="762"/>
        <end position="815"/>
    </location>
</feature>
<evidence type="ECO:0008006" key="6">
    <source>
        <dbReference type="Google" id="ProtNLM"/>
    </source>
</evidence>
<feature type="region of interest" description="Disordered" evidence="3">
    <location>
        <begin position="702"/>
        <end position="740"/>
    </location>
</feature>
<proteinExistence type="predicted"/>
<feature type="compositionally biased region" description="Polar residues" evidence="3">
    <location>
        <begin position="791"/>
        <end position="802"/>
    </location>
</feature>
<evidence type="ECO:0000256" key="1">
    <source>
        <dbReference type="ARBA" id="ARBA00022441"/>
    </source>
</evidence>
<feature type="compositionally biased region" description="Basic and acidic residues" evidence="3">
    <location>
        <begin position="711"/>
        <end position="728"/>
    </location>
</feature>
<dbReference type="InterPro" id="IPR006652">
    <property type="entry name" value="Kelch_1"/>
</dbReference>
<dbReference type="PANTHER" id="PTHR46260:SF3">
    <property type="entry name" value="RING-TYPE DOMAIN-CONTAINING PROTEIN"/>
    <property type="match status" value="1"/>
</dbReference>
<evidence type="ECO:0000313" key="5">
    <source>
        <dbReference type="Proteomes" id="UP001295684"/>
    </source>
</evidence>
<feature type="region of interest" description="Disordered" evidence="3">
    <location>
        <begin position="1043"/>
        <end position="1105"/>
    </location>
</feature>
<dbReference type="SUPFAM" id="SSF117281">
    <property type="entry name" value="Kelch motif"/>
    <property type="match status" value="1"/>
</dbReference>
<protein>
    <recommendedName>
        <fullName evidence="6">Kelch motif family protein</fullName>
    </recommendedName>
</protein>
<dbReference type="Pfam" id="PF01344">
    <property type="entry name" value="Kelch_1"/>
    <property type="match status" value="1"/>
</dbReference>
<organism evidence="4 5">
    <name type="scientific">Euplotes crassus</name>
    <dbReference type="NCBI Taxonomy" id="5936"/>
    <lineage>
        <taxon>Eukaryota</taxon>
        <taxon>Sar</taxon>
        <taxon>Alveolata</taxon>
        <taxon>Ciliophora</taxon>
        <taxon>Intramacronucleata</taxon>
        <taxon>Spirotrichea</taxon>
        <taxon>Hypotrichia</taxon>
        <taxon>Euplotida</taxon>
        <taxon>Euplotidae</taxon>
        <taxon>Moneuplotes</taxon>
    </lineage>
</organism>
<feature type="region of interest" description="Disordered" evidence="3">
    <location>
        <begin position="1"/>
        <end position="54"/>
    </location>
</feature>
<feature type="region of interest" description="Disordered" evidence="3">
    <location>
        <begin position="88"/>
        <end position="111"/>
    </location>
</feature>
<dbReference type="InterPro" id="IPR015915">
    <property type="entry name" value="Kelch-typ_b-propeller"/>
</dbReference>
<dbReference type="Proteomes" id="UP001295684">
    <property type="component" value="Unassembled WGS sequence"/>
</dbReference>
<dbReference type="InterPro" id="IPR051746">
    <property type="entry name" value="Kelch_domain_containing_8"/>
</dbReference>
<feature type="compositionally biased region" description="Basic residues" evidence="3">
    <location>
        <begin position="1093"/>
        <end position="1105"/>
    </location>
</feature>
<evidence type="ECO:0000313" key="4">
    <source>
        <dbReference type="EMBL" id="CAI2371494.1"/>
    </source>
</evidence>
<feature type="compositionally biased region" description="Low complexity" evidence="3">
    <location>
        <begin position="1"/>
        <end position="19"/>
    </location>
</feature>
<feature type="compositionally biased region" description="Basic residues" evidence="3">
    <location>
        <begin position="20"/>
        <end position="33"/>
    </location>
</feature>
<feature type="compositionally biased region" description="Basic and acidic residues" evidence="3">
    <location>
        <begin position="1061"/>
        <end position="1077"/>
    </location>
</feature>
<dbReference type="AlphaFoldDB" id="A0AAD1UTI5"/>
<feature type="compositionally biased region" description="Basic and acidic residues" evidence="3">
    <location>
        <begin position="34"/>
        <end position="47"/>
    </location>
</feature>
<keyword evidence="2" id="KW-0677">Repeat</keyword>
<feature type="compositionally biased region" description="Basic and acidic residues" evidence="3">
    <location>
        <begin position="762"/>
        <end position="772"/>
    </location>
</feature>
<dbReference type="PANTHER" id="PTHR46260">
    <property type="entry name" value="RING-TYPE DOMAIN-CONTAINING PROTEIN"/>
    <property type="match status" value="1"/>
</dbReference>
<keyword evidence="5" id="KW-1185">Reference proteome</keyword>
<feature type="region of interest" description="Disordered" evidence="3">
    <location>
        <begin position="964"/>
        <end position="1012"/>
    </location>
</feature>
<comment type="caution">
    <text evidence="4">The sequence shown here is derived from an EMBL/GenBank/DDBJ whole genome shotgun (WGS) entry which is preliminary data.</text>
</comment>
<accession>A0AAD1UTI5</accession>
<keyword evidence="1" id="KW-0880">Kelch repeat</keyword>
<evidence type="ECO:0000256" key="3">
    <source>
        <dbReference type="SAM" id="MobiDB-lite"/>
    </source>
</evidence>
<gene>
    <name evidence="4" type="ORF">ECRASSUSDP1_LOCUS12817</name>
</gene>
<evidence type="ECO:0000256" key="2">
    <source>
        <dbReference type="ARBA" id="ARBA00022737"/>
    </source>
</evidence>
<reference evidence="4" key="1">
    <citation type="submission" date="2023-07" db="EMBL/GenBank/DDBJ databases">
        <authorList>
            <consortium name="AG Swart"/>
            <person name="Singh M."/>
            <person name="Singh A."/>
            <person name="Seah K."/>
            <person name="Emmerich C."/>
        </authorList>
    </citation>
    <scope>NUCLEOTIDE SEQUENCE</scope>
    <source>
        <strain evidence="4">DP1</strain>
    </source>
</reference>
<sequence>MSTASLVSSKLSSKTPIKSSLKKGKSKFSKKKGVKFEDESHISEKGENQQAIEVAPAKSLKKNFSLPEIRTSMKTDEDDAPIMSMKGYPTSRQKNLQDSTPALVPNAGRKRRSVVGSIKDRIQNAIKKSQNNRYNRDAIDDLGHMDFNIDKSNVEEKTLIKPIYEEKEEDLERAERNLPIHQDEDVHALNGDYRIKLNDVEQKKPRLIIGGNKGTSLKNVSLKDEKPKKPFSTTRWSYPEFDGESKILLGKKKDEIPNEQVKLSTLESPLPKERKRLPSLEIQPSLEVQPSQSTLNGKTVSFAEALQGDKMQATLPSKIIPMDQKLEVPDFDTTKRLKKKHSELTKKGLSEKLYKDVDEFKDLREEQEKRNRISAEKGEQLRLNFVQTAMIHKPNIVSEFMKAFSLETKNIHELIETENKKKEDMYQKPFGANSKKVKQFTDTLVSQSSLMQKLLNKKTNKKKKNSLRSQLAKKFDKLFNYNEKRPPIKPLKSKKGPKLYLHKQHVILAKNETMLYKYDVRDKKYTMHDTAAKTASKYSFPSFCDLLNGTIFVTGGIPEEEGADPVGNSYMVEGYQAKVTHADSMITPRYKHELVFCNKCVYSLGGYTKKRAITKNVEKYDFQNGEWERVPQMFHERADFTAIASQSSKSLYVFGGCINEQDNLLIEKFDCRCEVWVTLKIRMKFNINKYHHLCIVREGTAADDSSEVDQEEHKNSNVKDQKESDPEPLKPISAVNNPNEAEVLEHPPELLHEKIEKRSLLLKQGKDVKEGPSDNSKGVKRKIEVDRSLHGNPSKTKISTLSDPARPSSEENDGRDEIFDIHRKILEEVSKIKFNDCITIIEYIPKEKQVNLHFLNLKEQKYRIVQLETQESGPMKGAVYRAFFNENKLYLFRKQPIDQAQVINMQEADNYGTGNKKLQTENLIFEKVEQEDILQEEERDKPDYDPRVRQKELGFLDRVEQDRVNSSNSVGMKEDTKELEIKKKPKLENSDDERLKPRKINFSLKNPNKESESKILKNIKAKTFKFTVKPHKSTAIAEKLTALAEEKKKSSTIPKSSIKPLKKETSKEKEDLNKENTPEIPEQDSEEAPSQTKQKKSGKKKVRFE</sequence>
<feature type="compositionally biased region" description="Polar residues" evidence="3">
    <location>
        <begin position="90"/>
        <end position="100"/>
    </location>
</feature>
<dbReference type="Gene3D" id="2.120.10.80">
    <property type="entry name" value="Kelch-type beta propeller"/>
    <property type="match status" value="1"/>
</dbReference>
<feature type="compositionally biased region" description="Basic and acidic residues" evidence="3">
    <location>
        <begin position="972"/>
        <end position="995"/>
    </location>
</feature>